<reference evidence="2 3" key="1">
    <citation type="submission" date="2018-10" db="EMBL/GenBank/DDBJ databases">
        <authorList>
            <consortium name="IHU Genomes"/>
        </authorList>
    </citation>
    <scope>NUCLEOTIDE SEQUENCE [LARGE SCALE GENOMIC DNA]</scope>
    <source>
        <strain evidence="2 3">A1</strain>
    </source>
</reference>
<comment type="caution">
    <text evidence="2">The sequence shown here is derived from an EMBL/GenBank/DDBJ whole genome shotgun (WGS) entry which is preliminary data.</text>
</comment>
<name>A0A5K0U7I8_9VIRU</name>
<dbReference type="InterPro" id="IPR011761">
    <property type="entry name" value="ATP-grasp"/>
</dbReference>
<dbReference type="Gene3D" id="3.30.470.20">
    <property type="entry name" value="ATP-grasp fold, B domain"/>
    <property type="match status" value="1"/>
</dbReference>
<dbReference type="EMBL" id="UPSH01000001">
    <property type="protein sequence ID" value="VBB17918.1"/>
    <property type="molecule type" value="Genomic_DNA"/>
</dbReference>
<keyword evidence="3" id="KW-1185">Reference proteome</keyword>
<evidence type="ECO:0000313" key="3">
    <source>
        <dbReference type="Proteomes" id="UP000594342"/>
    </source>
</evidence>
<dbReference type="InterPro" id="IPR003806">
    <property type="entry name" value="ATP-grasp_PylC-type"/>
</dbReference>
<dbReference type="GO" id="GO:0005524">
    <property type="term" value="F:ATP binding"/>
    <property type="evidence" value="ECO:0007669"/>
    <property type="project" value="InterPro"/>
</dbReference>
<dbReference type="Pfam" id="PF02655">
    <property type="entry name" value="ATP-grasp_3"/>
    <property type="match status" value="1"/>
</dbReference>
<proteinExistence type="predicted"/>
<gene>
    <name evidence="2" type="ORF">YASMINEVIRUS_381</name>
</gene>
<evidence type="ECO:0000313" key="2">
    <source>
        <dbReference type="EMBL" id="VBB17918.1"/>
    </source>
</evidence>
<sequence length="276" mass="31816">MNSRKYIVTSVPFADWDERLNKMLNGDDLLPNLTYVKKLEDVNCDSATALIVLNPKQYINSSYREALILNSNNDVITTLSNKCLFAKFMMENFADFVPKTIHINLPNYSYVDSDYLSDRKNGKSRKMIVKPARGAGGRGISIVHEIPNTKDHIVVSDYVEHTEHYAGHMIINRGKILKQIYFRENTDGTSEFIKRGRTLNYVELETHDMINELNVNLSIFENIFKHLDYSGFVCIDFIIKDRKPIIFEINPRPGGSLIHNERRCLEFFKTIISNGL</sequence>
<dbReference type="PROSITE" id="PS50975">
    <property type="entry name" value="ATP_GRASP"/>
    <property type="match status" value="1"/>
</dbReference>
<feature type="domain" description="ATP-grasp" evidence="1">
    <location>
        <begin position="95"/>
        <end position="276"/>
    </location>
</feature>
<protein>
    <submittedName>
        <fullName evidence="2">ATP-grasp domain protein</fullName>
    </submittedName>
</protein>
<dbReference type="GO" id="GO:0046872">
    <property type="term" value="F:metal ion binding"/>
    <property type="evidence" value="ECO:0007669"/>
    <property type="project" value="InterPro"/>
</dbReference>
<organism evidence="2 3">
    <name type="scientific">Yasminevirus sp. GU-2018</name>
    <dbReference type="NCBI Taxonomy" id="2420051"/>
    <lineage>
        <taxon>Viruses</taxon>
        <taxon>Varidnaviria</taxon>
        <taxon>Bamfordvirae</taxon>
        <taxon>Nucleocytoviricota</taxon>
        <taxon>Megaviricetes</taxon>
        <taxon>Imitervirales</taxon>
        <taxon>Mimiviridae</taxon>
        <taxon>Klosneuvirinae</taxon>
        <taxon>Yasminevirus</taxon>
        <taxon>Yasminevirus saudimassiliense</taxon>
    </lineage>
</organism>
<accession>A0A5K0U7I8</accession>
<evidence type="ECO:0000259" key="1">
    <source>
        <dbReference type="PROSITE" id="PS50975"/>
    </source>
</evidence>
<dbReference type="SUPFAM" id="SSF56059">
    <property type="entry name" value="Glutathione synthetase ATP-binding domain-like"/>
    <property type="match status" value="1"/>
</dbReference>
<dbReference type="Proteomes" id="UP000594342">
    <property type="component" value="Unassembled WGS sequence"/>
</dbReference>